<organism evidence="1 2">
    <name type="scientific">Datura stramonium</name>
    <name type="common">Jimsonweed</name>
    <name type="synonym">Common thornapple</name>
    <dbReference type="NCBI Taxonomy" id="4076"/>
    <lineage>
        <taxon>Eukaryota</taxon>
        <taxon>Viridiplantae</taxon>
        <taxon>Streptophyta</taxon>
        <taxon>Embryophyta</taxon>
        <taxon>Tracheophyta</taxon>
        <taxon>Spermatophyta</taxon>
        <taxon>Magnoliopsida</taxon>
        <taxon>eudicotyledons</taxon>
        <taxon>Gunneridae</taxon>
        <taxon>Pentapetalae</taxon>
        <taxon>asterids</taxon>
        <taxon>lamiids</taxon>
        <taxon>Solanales</taxon>
        <taxon>Solanaceae</taxon>
        <taxon>Solanoideae</taxon>
        <taxon>Datureae</taxon>
        <taxon>Datura</taxon>
    </lineage>
</organism>
<proteinExistence type="predicted"/>
<name>A0ABS8VFU5_DATST</name>
<dbReference type="EMBL" id="JACEIK010004374">
    <property type="protein sequence ID" value="MCD9645226.1"/>
    <property type="molecule type" value="Genomic_DNA"/>
</dbReference>
<evidence type="ECO:0000313" key="2">
    <source>
        <dbReference type="Proteomes" id="UP000823775"/>
    </source>
</evidence>
<dbReference type="Proteomes" id="UP000823775">
    <property type="component" value="Unassembled WGS sequence"/>
</dbReference>
<keyword evidence="2" id="KW-1185">Reference proteome</keyword>
<comment type="caution">
    <text evidence="1">The sequence shown here is derived from an EMBL/GenBank/DDBJ whole genome shotgun (WGS) entry which is preliminary data.</text>
</comment>
<feature type="non-terminal residue" evidence="1">
    <location>
        <position position="1"/>
    </location>
</feature>
<feature type="non-terminal residue" evidence="1">
    <location>
        <position position="126"/>
    </location>
</feature>
<evidence type="ECO:0000313" key="1">
    <source>
        <dbReference type="EMBL" id="MCD9645226.1"/>
    </source>
</evidence>
<sequence length="126" mass="14047">GHKVAMAVPAVTPPFRHGGTPTSTMVSLQWESHHCSNPLTSSYQKCPIPHLAYLTTSYLSLSLFSMFQALNHPVTMFGSLHCPSFWIEINEKSDIVGVTSRFTFANLSRDAFNLMNYNGHWLDMAA</sequence>
<protein>
    <submittedName>
        <fullName evidence="1">Uncharacterized protein</fullName>
    </submittedName>
</protein>
<accession>A0ABS8VFU5</accession>
<reference evidence="1 2" key="1">
    <citation type="journal article" date="2021" name="BMC Genomics">
        <title>Datura genome reveals duplications of psychoactive alkaloid biosynthetic genes and high mutation rate following tissue culture.</title>
        <authorList>
            <person name="Rajewski A."/>
            <person name="Carter-House D."/>
            <person name="Stajich J."/>
            <person name="Litt A."/>
        </authorList>
    </citation>
    <scope>NUCLEOTIDE SEQUENCE [LARGE SCALE GENOMIC DNA]</scope>
    <source>
        <strain evidence="1">AR-01</strain>
    </source>
</reference>
<gene>
    <name evidence="1" type="ORF">HAX54_033994</name>
</gene>